<dbReference type="EMBL" id="JAINDJ010000002">
    <property type="protein sequence ID" value="KAG9459684.1"/>
    <property type="molecule type" value="Genomic_DNA"/>
</dbReference>
<gene>
    <name evidence="2" type="ORF">H6P81_004192</name>
</gene>
<evidence type="ECO:0000313" key="2">
    <source>
        <dbReference type="EMBL" id="KAG9459684.1"/>
    </source>
</evidence>
<dbReference type="Proteomes" id="UP000825729">
    <property type="component" value="Unassembled WGS sequence"/>
</dbReference>
<organism evidence="2 3">
    <name type="scientific">Aristolochia fimbriata</name>
    <name type="common">White veined hardy Dutchman's pipe vine</name>
    <dbReference type="NCBI Taxonomy" id="158543"/>
    <lineage>
        <taxon>Eukaryota</taxon>
        <taxon>Viridiplantae</taxon>
        <taxon>Streptophyta</taxon>
        <taxon>Embryophyta</taxon>
        <taxon>Tracheophyta</taxon>
        <taxon>Spermatophyta</taxon>
        <taxon>Magnoliopsida</taxon>
        <taxon>Magnoliidae</taxon>
        <taxon>Piperales</taxon>
        <taxon>Aristolochiaceae</taxon>
        <taxon>Aristolochia</taxon>
    </lineage>
</organism>
<accession>A0AAV7FGJ8</accession>
<proteinExistence type="predicted"/>
<feature type="region of interest" description="Disordered" evidence="1">
    <location>
        <begin position="75"/>
        <end position="94"/>
    </location>
</feature>
<name>A0AAV7FGJ8_ARIFI</name>
<evidence type="ECO:0000256" key="1">
    <source>
        <dbReference type="SAM" id="MobiDB-lite"/>
    </source>
</evidence>
<evidence type="ECO:0000313" key="3">
    <source>
        <dbReference type="Proteomes" id="UP000825729"/>
    </source>
</evidence>
<reference evidence="2 3" key="1">
    <citation type="submission" date="2021-07" db="EMBL/GenBank/DDBJ databases">
        <title>The Aristolochia fimbriata genome: insights into angiosperm evolution, floral development and chemical biosynthesis.</title>
        <authorList>
            <person name="Jiao Y."/>
        </authorList>
    </citation>
    <scope>NUCLEOTIDE SEQUENCE [LARGE SCALE GENOMIC DNA]</scope>
    <source>
        <strain evidence="2">IBCAS-2021</strain>
        <tissue evidence="2">Leaf</tissue>
    </source>
</reference>
<sequence length="117" mass="13106">MGLTCMAWQRVARSQKLQYMAVPPSSNQPTYTLFGTGILYTQNPKAEVKKKLQAISLMKTDKHSLSNTITIRVNTEKKESGTRRRRTKPQKATWTLSVSGGRKLTGKSHMPGKLTVN</sequence>
<keyword evidence="3" id="KW-1185">Reference proteome</keyword>
<protein>
    <submittedName>
        <fullName evidence="2">Uncharacterized protein</fullName>
    </submittedName>
</protein>
<dbReference type="AlphaFoldDB" id="A0AAV7FGJ8"/>
<comment type="caution">
    <text evidence="2">The sequence shown here is derived from an EMBL/GenBank/DDBJ whole genome shotgun (WGS) entry which is preliminary data.</text>
</comment>